<dbReference type="Proteomes" id="UP000018040">
    <property type="component" value="Unassembled WGS sequence"/>
</dbReference>
<dbReference type="VEuPathDB" id="GiardiaDB:DHA2_151656"/>
<accession>V6TNF9</accession>
<proteinExistence type="predicted"/>
<feature type="domain" description="DUF8206" evidence="2">
    <location>
        <begin position="398"/>
        <end position="457"/>
    </location>
</feature>
<evidence type="ECO:0000259" key="2">
    <source>
        <dbReference type="Pfam" id="PF26633"/>
    </source>
</evidence>
<gene>
    <name evidence="3" type="ORF">GSB_151301</name>
</gene>
<protein>
    <submittedName>
        <fullName evidence="3">Ankyrin repeat protein</fullName>
    </submittedName>
</protein>
<dbReference type="VEuPathDB" id="GiardiaDB:GL50803_009605"/>
<dbReference type="PANTHER" id="PTHR32046">
    <property type="entry name" value="G DOMAIN-CONTAINING PROTEIN"/>
    <property type="match status" value="1"/>
</dbReference>
<dbReference type="Pfam" id="PF26633">
    <property type="entry name" value="DUF8206"/>
    <property type="match status" value="1"/>
</dbReference>
<dbReference type="VEuPathDB" id="GiardiaDB:GL50581_101"/>
<dbReference type="InterPro" id="IPR036770">
    <property type="entry name" value="Ankyrin_rpt-contain_sf"/>
</dbReference>
<sequence>MRATSRGDAEMVRLLAPLQKGLKDKDGNTAFVHALRNKHEGIASLLIEHESRSPSEKCLMQSNLAEARSPSASNKPITILLLGEPGVGKSTFVNGIINYLRFDHLPEVAEEVSRIQWAVPMKVVLLDDNYAETTVRMGPSDDSESTESVSVSAMQDPKLHAFDSSGAKVQLIDTPGIGDTRGYDYDRANFDKIIDFIRDYEIHGIFILLKPDTRLSTSFKFCVEELLVHLPVGAKENIVFCFTNARSTHCRPGDSYTALKEPLDQRKVGIKLSKDTMYRFDNEAVRFLAARVSGATSSTEGVDDFRESWARAAKELRRAIQSLHLAIPLYGGEIRRLEVVRKTVISLSKPIAEITQIITRSIAISREHQRELESLDGSERDLEMRRKVKILEYHSEEFDQSRTVCMQCAKYVQIEGINCAEYAMACHEGCYLDNVVPMALGDPSLPSCSSMSGGICTPTTRRAPERSSSTIPEPRRGSETLGIERARLSRLSQSTEMGEQYEAEQRRIIEIGARFALLVEKNAILGFNASLGTYLKAQIESLQNRIPSDLSEPHEHILRSLENFRRSLNSYNEERRTFQEAVSNGDAAVPTAGEVEAMIRKLEGLPLVGRGFQQALRDICHHATCAGGPRDV</sequence>
<dbReference type="CDD" id="cd00882">
    <property type="entry name" value="Ras_like_GTPase"/>
    <property type="match status" value="1"/>
</dbReference>
<comment type="caution">
    <text evidence="3">The sequence shown here is derived from an EMBL/GenBank/DDBJ whole genome shotgun (WGS) entry which is preliminary data.</text>
</comment>
<dbReference type="SUPFAM" id="SSF48403">
    <property type="entry name" value="Ankyrin repeat"/>
    <property type="match status" value="1"/>
</dbReference>
<dbReference type="PANTHER" id="PTHR32046:SF11">
    <property type="entry name" value="IMMUNE-ASSOCIATED NUCLEOTIDE-BINDING PROTEIN 10-LIKE"/>
    <property type="match status" value="1"/>
</dbReference>
<feature type="compositionally biased region" description="Polar residues" evidence="1">
    <location>
        <begin position="456"/>
        <end position="471"/>
    </location>
</feature>
<dbReference type="SUPFAM" id="SSF52540">
    <property type="entry name" value="P-loop containing nucleoside triphosphate hydrolases"/>
    <property type="match status" value="1"/>
</dbReference>
<dbReference type="VEuPathDB" id="GiardiaDB:QR46_3156"/>
<dbReference type="InterPro" id="IPR058519">
    <property type="entry name" value="DUF8206"/>
</dbReference>
<reference evidence="4" key="1">
    <citation type="submission" date="2012-02" db="EMBL/GenBank/DDBJ databases">
        <title>Genome sequencing of Giardia lamblia Genotypes A2 and B isolates (DH and GS) and comparative analysis with the genomes of Genotypes A1 and E (WB and Pig).</title>
        <authorList>
            <person name="Adam R."/>
            <person name="Dahlstrom E."/>
            <person name="Martens C."/>
            <person name="Bruno D."/>
            <person name="Barbian K."/>
            <person name="Porcella S.F."/>
            <person name="Nash T."/>
        </authorList>
    </citation>
    <scope>NUCLEOTIDE SEQUENCE</scope>
    <source>
        <strain evidence="4">GS</strain>
    </source>
</reference>
<dbReference type="InterPro" id="IPR027417">
    <property type="entry name" value="P-loop_NTPase"/>
</dbReference>
<dbReference type="Gene3D" id="3.40.50.300">
    <property type="entry name" value="P-loop containing nucleotide triphosphate hydrolases"/>
    <property type="match status" value="1"/>
</dbReference>
<evidence type="ECO:0000313" key="4">
    <source>
        <dbReference type="Proteomes" id="UP000018040"/>
    </source>
</evidence>
<dbReference type="Gene3D" id="1.25.40.20">
    <property type="entry name" value="Ankyrin repeat-containing domain"/>
    <property type="match status" value="1"/>
</dbReference>
<evidence type="ECO:0000256" key="1">
    <source>
        <dbReference type="SAM" id="MobiDB-lite"/>
    </source>
</evidence>
<reference evidence="3 4" key="2">
    <citation type="journal article" date="2013" name="Genome Biol. Evol.">
        <title>Genome sequencing of Giardia lamblia genotypes A2 and B isolates (DH and GS) and comparative analysis with the genomes of genotypes A1 and E (WB and Pig).</title>
        <authorList>
            <person name="Adam R.D."/>
            <person name="Dahlstrom E.W."/>
            <person name="Martens C.A."/>
            <person name="Bruno D.P."/>
            <person name="Barbian K.D."/>
            <person name="Ricklefs S.M."/>
            <person name="Hernandez M.M."/>
            <person name="Narla N.P."/>
            <person name="Patel R.B."/>
            <person name="Porcella S.F."/>
            <person name="Nash T.E."/>
        </authorList>
    </citation>
    <scope>NUCLEOTIDE SEQUENCE [LARGE SCALE GENOMIC DNA]</scope>
    <source>
        <strain evidence="3 4">GS</strain>
    </source>
</reference>
<organism evidence="3 4">
    <name type="scientific">Giardia intestinalis</name>
    <name type="common">Giardia lamblia</name>
    <dbReference type="NCBI Taxonomy" id="5741"/>
    <lineage>
        <taxon>Eukaryota</taxon>
        <taxon>Metamonada</taxon>
        <taxon>Diplomonadida</taxon>
        <taxon>Hexamitidae</taxon>
        <taxon>Giardiinae</taxon>
        <taxon>Giardia</taxon>
    </lineage>
</organism>
<feature type="region of interest" description="Disordered" evidence="1">
    <location>
        <begin position="456"/>
        <end position="478"/>
    </location>
</feature>
<name>V6TNF9_GIAIN</name>
<dbReference type="EMBL" id="AHHH01000272">
    <property type="protein sequence ID" value="ESU40246.1"/>
    <property type="molecule type" value="Genomic_DNA"/>
</dbReference>
<evidence type="ECO:0000313" key="3">
    <source>
        <dbReference type="EMBL" id="ESU40246.1"/>
    </source>
</evidence>
<dbReference type="AlphaFoldDB" id="V6TNF9"/>